<dbReference type="OrthoDB" id="3546385at2759"/>
<dbReference type="EMBL" id="LYCR01000106">
    <property type="protein sequence ID" value="OGM41658.1"/>
    <property type="molecule type" value="Genomic_DNA"/>
</dbReference>
<gene>
    <name evidence="1" type="ORF">ABOM_009979</name>
</gene>
<dbReference type="RefSeq" id="XP_022385375.1">
    <property type="nucleotide sequence ID" value="XM_022537107.1"/>
</dbReference>
<name>A0A1F7ZRB7_9EURO</name>
<dbReference type="AlphaFoldDB" id="A0A1F7ZRB7"/>
<evidence type="ECO:0000313" key="2">
    <source>
        <dbReference type="Proteomes" id="UP000179179"/>
    </source>
</evidence>
<comment type="caution">
    <text evidence="1">The sequence shown here is derived from an EMBL/GenBank/DDBJ whole genome shotgun (WGS) entry which is preliminary data.</text>
</comment>
<organism evidence="1 2">
    <name type="scientific">Aspergillus bombycis</name>
    <dbReference type="NCBI Taxonomy" id="109264"/>
    <lineage>
        <taxon>Eukaryota</taxon>
        <taxon>Fungi</taxon>
        <taxon>Dikarya</taxon>
        <taxon>Ascomycota</taxon>
        <taxon>Pezizomycotina</taxon>
        <taxon>Eurotiomycetes</taxon>
        <taxon>Eurotiomycetidae</taxon>
        <taxon>Eurotiales</taxon>
        <taxon>Aspergillaceae</taxon>
        <taxon>Aspergillus</taxon>
    </lineage>
</organism>
<reference evidence="1 2" key="1">
    <citation type="journal article" date="2016" name="Genome Biol. Evol.">
        <title>Draft genome sequence of an aflatoxigenic Aspergillus species, A. bombycis.</title>
        <authorList>
            <person name="Moore G.G."/>
            <person name="Mack B.M."/>
            <person name="Beltz S.B."/>
            <person name="Gilbert M.K."/>
        </authorList>
    </citation>
    <scope>NUCLEOTIDE SEQUENCE [LARGE SCALE GENOMIC DNA]</scope>
    <source>
        <strain evidence="2">NRRL 26010</strain>
    </source>
</reference>
<evidence type="ECO:0000313" key="1">
    <source>
        <dbReference type="EMBL" id="OGM41658.1"/>
    </source>
</evidence>
<protein>
    <submittedName>
        <fullName evidence="1">Uncharacterized protein</fullName>
    </submittedName>
</protein>
<proteinExistence type="predicted"/>
<dbReference type="GeneID" id="34453369"/>
<accession>A0A1F7ZRB7</accession>
<keyword evidence="2" id="KW-1185">Reference proteome</keyword>
<sequence>MGIQMRFHKDKQSFVFVRQLDPARDVLYLPFDKVDEFILEPIDRQFEPDLVGRMVDVQPNVRHIAIPEALLQSDPAAIREIFDSFYHPEVFFIIIDAQPDWNESNTKVHQRWELDITQGRGFFWNSEHGHFDYSIGLPMEDEILCQRIERAVKDFGSLFMGSDLVDGFEIRPVFAVRK</sequence>
<dbReference type="Proteomes" id="UP000179179">
    <property type="component" value="Unassembled WGS sequence"/>
</dbReference>